<name>A0AA40BPS6_9PEZI</name>
<evidence type="ECO:0000313" key="1">
    <source>
        <dbReference type="EMBL" id="KAK0738167.1"/>
    </source>
</evidence>
<reference evidence="1" key="1">
    <citation type="submission" date="2023-06" db="EMBL/GenBank/DDBJ databases">
        <title>Genome-scale phylogeny and comparative genomics of the fungal order Sordariales.</title>
        <authorList>
            <consortium name="Lawrence Berkeley National Laboratory"/>
            <person name="Hensen N."/>
            <person name="Bonometti L."/>
            <person name="Westerberg I."/>
            <person name="Brannstrom I.O."/>
            <person name="Guillou S."/>
            <person name="Cros-Aarteil S."/>
            <person name="Calhoun S."/>
            <person name="Haridas S."/>
            <person name="Kuo A."/>
            <person name="Mondo S."/>
            <person name="Pangilinan J."/>
            <person name="Riley R."/>
            <person name="LaButti K."/>
            <person name="Andreopoulos B."/>
            <person name="Lipzen A."/>
            <person name="Chen C."/>
            <person name="Yanf M."/>
            <person name="Daum C."/>
            <person name="Ng V."/>
            <person name="Clum A."/>
            <person name="Steindorff A."/>
            <person name="Ohm R."/>
            <person name="Martin F."/>
            <person name="Silar P."/>
            <person name="Natvig D."/>
            <person name="Lalanne C."/>
            <person name="Gautier V."/>
            <person name="Ament-velasquez S.L."/>
            <person name="Kruys A."/>
            <person name="Hutchinson M.I."/>
            <person name="Powell A.J."/>
            <person name="Barry K."/>
            <person name="Miller A.N."/>
            <person name="Grigoriev I.V."/>
            <person name="Debuchy R."/>
            <person name="Gladieux P."/>
            <person name="Thoren M.H."/>
            <person name="Johannesson H."/>
        </authorList>
    </citation>
    <scope>NUCLEOTIDE SEQUENCE</scope>
    <source>
        <strain evidence="1">SMH3187-1</strain>
    </source>
</reference>
<dbReference type="EMBL" id="JAUKUD010000007">
    <property type="protein sequence ID" value="KAK0738167.1"/>
    <property type="molecule type" value="Genomic_DNA"/>
</dbReference>
<evidence type="ECO:0000313" key="2">
    <source>
        <dbReference type="Proteomes" id="UP001172155"/>
    </source>
</evidence>
<comment type="caution">
    <text evidence="1">The sequence shown here is derived from an EMBL/GenBank/DDBJ whole genome shotgun (WGS) entry which is preliminary data.</text>
</comment>
<dbReference type="AlphaFoldDB" id="A0AA40BPS6"/>
<dbReference type="Proteomes" id="UP001172155">
    <property type="component" value="Unassembled WGS sequence"/>
</dbReference>
<proteinExistence type="predicted"/>
<gene>
    <name evidence="1" type="ORF">B0T18DRAFT_335239</name>
</gene>
<accession>A0AA40BPS6</accession>
<sequence length="180" mass="20695">MRTSKFAYLEISEYLYRTMVFTFSSIPEMRAFVETTPETMLDRVRFVSFIAHTQPQDPQACQRFIKGEYFQTEAQGDAVELFRRFANMERLEISFFPSLIIALSNQLREVVKPLAEIPESTEIVVRVPKMRYQGCAEVALPPVEALDNLGRFKLLRPVVTASDAETHCKAYSYQFGENAS</sequence>
<protein>
    <submittedName>
        <fullName evidence="1">Uncharacterized protein</fullName>
    </submittedName>
</protein>
<keyword evidence="2" id="KW-1185">Reference proteome</keyword>
<organism evidence="1 2">
    <name type="scientific">Schizothecium vesticola</name>
    <dbReference type="NCBI Taxonomy" id="314040"/>
    <lineage>
        <taxon>Eukaryota</taxon>
        <taxon>Fungi</taxon>
        <taxon>Dikarya</taxon>
        <taxon>Ascomycota</taxon>
        <taxon>Pezizomycotina</taxon>
        <taxon>Sordariomycetes</taxon>
        <taxon>Sordariomycetidae</taxon>
        <taxon>Sordariales</taxon>
        <taxon>Schizotheciaceae</taxon>
        <taxon>Schizothecium</taxon>
    </lineage>
</organism>